<name>A0A3E1F1Y6_9FLAO</name>
<evidence type="ECO:0000313" key="2">
    <source>
        <dbReference type="EMBL" id="RFC55842.1"/>
    </source>
</evidence>
<reference evidence="2 3" key="1">
    <citation type="submission" date="2018-08" db="EMBL/GenBank/DDBJ databases">
        <title>The draft genome squence of Brumimicrobium sp. N62.</title>
        <authorList>
            <person name="Du Z.-J."/>
            <person name="Luo H.-R."/>
        </authorList>
    </citation>
    <scope>NUCLEOTIDE SEQUENCE [LARGE SCALE GENOMIC DNA]</scope>
    <source>
        <strain evidence="2 3">N62</strain>
    </source>
</reference>
<evidence type="ECO:0000313" key="3">
    <source>
        <dbReference type="Proteomes" id="UP000257127"/>
    </source>
</evidence>
<comment type="caution">
    <text evidence="2">The sequence shown here is derived from an EMBL/GenBank/DDBJ whole genome shotgun (WGS) entry which is preliminary data.</text>
</comment>
<keyword evidence="3" id="KW-1185">Reference proteome</keyword>
<dbReference type="RefSeq" id="WP_116879677.1">
    <property type="nucleotide sequence ID" value="NZ_QURB01000001.1"/>
</dbReference>
<dbReference type="AlphaFoldDB" id="A0A3E1F1Y6"/>
<dbReference type="GO" id="GO:0050661">
    <property type="term" value="F:NADP binding"/>
    <property type="evidence" value="ECO:0007669"/>
    <property type="project" value="InterPro"/>
</dbReference>
<protein>
    <recommendedName>
        <fullName evidence="1">6-phosphogluconate dehydrogenase NADP-binding domain-containing protein</fullName>
    </recommendedName>
</protein>
<dbReference type="GO" id="GO:0005737">
    <property type="term" value="C:cytoplasm"/>
    <property type="evidence" value="ECO:0007669"/>
    <property type="project" value="TreeGrafter"/>
</dbReference>
<dbReference type="SUPFAM" id="SSF51735">
    <property type="entry name" value="NAD(P)-binding Rossmann-fold domains"/>
    <property type="match status" value="1"/>
</dbReference>
<dbReference type="OrthoDB" id="751203at2"/>
<dbReference type="EMBL" id="QURB01000001">
    <property type="protein sequence ID" value="RFC55842.1"/>
    <property type="molecule type" value="Genomic_DNA"/>
</dbReference>
<dbReference type="InterPro" id="IPR051783">
    <property type="entry name" value="NAD(P)-dependent_oxidoreduct"/>
</dbReference>
<dbReference type="Pfam" id="PF03446">
    <property type="entry name" value="NAD_binding_2"/>
    <property type="match status" value="1"/>
</dbReference>
<sequence length="266" mass="30325">MRKEIYGVVGCGWLGTPVAEDWISQGKIVHGTTTSPEKIEQLQKKGIHTHLLTKENYTQQEWLNQCDVLLLNIPPSSLKENYGNYLLKIVQQLNSSAKIIFIGSTSVYANKNQIVTEDDPLDGTMRNAAFLIEAEKILSDFSGDRLTILRMSGLVGEDRNPVKYMSGRTISGGNEPVNLIHQEDCIRLINFVLENSIWGEQLNAAAPKHPTKRDYYSFAANQLNMELPLFDEEEKEYKIIGNDKLTNCYGFNFRYLDPYTFPEFKY</sequence>
<organism evidence="2 3">
    <name type="scientific">Brumimicrobium aurantiacum</name>
    <dbReference type="NCBI Taxonomy" id="1737063"/>
    <lineage>
        <taxon>Bacteria</taxon>
        <taxon>Pseudomonadati</taxon>
        <taxon>Bacteroidota</taxon>
        <taxon>Flavobacteriia</taxon>
        <taxon>Flavobacteriales</taxon>
        <taxon>Crocinitomicaceae</taxon>
        <taxon>Brumimicrobium</taxon>
    </lineage>
</organism>
<gene>
    <name evidence="2" type="ORF">DXU93_02580</name>
</gene>
<dbReference type="Gene3D" id="3.40.50.720">
    <property type="entry name" value="NAD(P)-binding Rossmann-like Domain"/>
    <property type="match status" value="1"/>
</dbReference>
<feature type="domain" description="6-phosphogluconate dehydrogenase NADP-binding" evidence="1">
    <location>
        <begin position="7"/>
        <end position="112"/>
    </location>
</feature>
<dbReference type="InterPro" id="IPR006115">
    <property type="entry name" value="6PGDH_NADP-bd"/>
</dbReference>
<dbReference type="InterPro" id="IPR036291">
    <property type="entry name" value="NAD(P)-bd_dom_sf"/>
</dbReference>
<dbReference type="PANTHER" id="PTHR48079:SF6">
    <property type="entry name" value="NAD(P)-BINDING DOMAIN-CONTAINING PROTEIN-RELATED"/>
    <property type="match status" value="1"/>
</dbReference>
<proteinExistence type="predicted"/>
<dbReference type="GO" id="GO:0004029">
    <property type="term" value="F:aldehyde dehydrogenase (NAD+) activity"/>
    <property type="evidence" value="ECO:0007669"/>
    <property type="project" value="TreeGrafter"/>
</dbReference>
<evidence type="ECO:0000259" key="1">
    <source>
        <dbReference type="Pfam" id="PF03446"/>
    </source>
</evidence>
<dbReference type="PANTHER" id="PTHR48079">
    <property type="entry name" value="PROTEIN YEEZ"/>
    <property type="match status" value="1"/>
</dbReference>
<dbReference type="Proteomes" id="UP000257127">
    <property type="component" value="Unassembled WGS sequence"/>
</dbReference>
<accession>A0A3E1F1Y6</accession>